<organism evidence="4 5">
    <name type="scientific">Ulvibacter antarcticus</name>
    <dbReference type="NCBI Taxonomy" id="442714"/>
    <lineage>
        <taxon>Bacteria</taxon>
        <taxon>Pseudomonadati</taxon>
        <taxon>Bacteroidota</taxon>
        <taxon>Flavobacteriia</taxon>
        <taxon>Flavobacteriales</taxon>
        <taxon>Flavobacteriaceae</taxon>
        <taxon>Ulvibacter</taxon>
    </lineage>
</organism>
<dbReference type="OrthoDB" id="9810734at2"/>
<evidence type="ECO:0000256" key="3">
    <source>
        <dbReference type="RuleBase" id="RU000363"/>
    </source>
</evidence>
<dbReference type="Pfam" id="PF00106">
    <property type="entry name" value="adh_short"/>
    <property type="match status" value="1"/>
</dbReference>
<sequence length="238" mass="26110">MKDKIIVITGGSKGIGRALVAQLASDNTLIICGRTQKSLDRCKKEFPSIYTVKADISKETGRDKLVEFVKDHFGSMDVLINNAGVSSFTDLSEVIAIEKSHDMEINFEGTVILTAQCIPLLRKSKDASIVVVTSILAKVPVYVLPLYSASKAALHSYCISLREQLKNISVIEVLPPLVDTDFTKDIVSNSKMNPEKVASDIINGLERKKKEIYPGVAKTANVMNLFFPKKIAKIVNNP</sequence>
<dbReference type="PRINTS" id="PR00081">
    <property type="entry name" value="GDHRDH"/>
</dbReference>
<dbReference type="RefSeq" id="WP_121908360.1">
    <property type="nucleotide sequence ID" value="NZ_REFC01000014.1"/>
</dbReference>
<keyword evidence="5" id="KW-1185">Reference proteome</keyword>
<proteinExistence type="inferred from homology"/>
<dbReference type="PRINTS" id="PR00080">
    <property type="entry name" value="SDRFAMILY"/>
</dbReference>
<protein>
    <submittedName>
        <fullName evidence="4">Putative oxidoreductase</fullName>
    </submittedName>
</protein>
<evidence type="ECO:0000256" key="2">
    <source>
        <dbReference type="ARBA" id="ARBA00023002"/>
    </source>
</evidence>
<name>A0A3L9YU86_9FLAO</name>
<evidence type="ECO:0000313" key="4">
    <source>
        <dbReference type="EMBL" id="RMA58022.1"/>
    </source>
</evidence>
<dbReference type="PANTHER" id="PTHR44196:SF1">
    <property type="entry name" value="DEHYDROGENASE_REDUCTASE SDR FAMILY MEMBER 7B"/>
    <property type="match status" value="1"/>
</dbReference>
<comment type="similarity">
    <text evidence="1 3">Belongs to the short-chain dehydrogenases/reductases (SDR) family.</text>
</comment>
<dbReference type="PROSITE" id="PS00061">
    <property type="entry name" value="ADH_SHORT"/>
    <property type="match status" value="1"/>
</dbReference>
<dbReference type="InterPro" id="IPR020904">
    <property type="entry name" value="Sc_DH/Rdtase_CS"/>
</dbReference>
<comment type="caution">
    <text evidence="4">The sequence shown here is derived from an EMBL/GenBank/DDBJ whole genome shotgun (WGS) entry which is preliminary data.</text>
</comment>
<dbReference type="Gene3D" id="3.40.50.720">
    <property type="entry name" value="NAD(P)-binding Rossmann-like Domain"/>
    <property type="match status" value="1"/>
</dbReference>
<evidence type="ECO:0000256" key="1">
    <source>
        <dbReference type="ARBA" id="ARBA00006484"/>
    </source>
</evidence>
<dbReference type="AlphaFoldDB" id="A0A3L9YU86"/>
<dbReference type="EMBL" id="REFC01000014">
    <property type="protein sequence ID" value="RMA58022.1"/>
    <property type="molecule type" value="Genomic_DNA"/>
</dbReference>
<dbReference type="GO" id="GO:0016491">
    <property type="term" value="F:oxidoreductase activity"/>
    <property type="evidence" value="ECO:0007669"/>
    <property type="project" value="UniProtKB-KW"/>
</dbReference>
<dbReference type="InterPro" id="IPR036291">
    <property type="entry name" value="NAD(P)-bd_dom_sf"/>
</dbReference>
<dbReference type="SUPFAM" id="SSF51735">
    <property type="entry name" value="NAD(P)-binding Rossmann-fold domains"/>
    <property type="match status" value="1"/>
</dbReference>
<dbReference type="GO" id="GO:0016020">
    <property type="term" value="C:membrane"/>
    <property type="evidence" value="ECO:0007669"/>
    <property type="project" value="TreeGrafter"/>
</dbReference>
<reference evidence="4 5" key="1">
    <citation type="submission" date="2018-10" db="EMBL/GenBank/DDBJ databases">
        <title>Genomic Encyclopedia of Archaeal and Bacterial Type Strains, Phase II (KMG-II): from individual species to whole genera.</title>
        <authorList>
            <person name="Goeker M."/>
        </authorList>
    </citation>
    <scope>NUCLEOTIDE SEQUENCE [LARGE SCALE GENOMIC DNA]</scope>
    <source>
        <strain evidence="4 5">DSM 23424</strain>
    </source>
</reference>
<evidence type="ECO:0000313" key="5">
    <source>
        <dbReference type="Proteomes" id="UP000271339"/>
    </source>
</evidence>
<dbReference type="PANTHER" id="PTHR44196">
    <property type="entry name" value="DEHYDROGENASE/REDUCTASE SDR FAMILY MEMBER 7B"/>
    <property type="match status" value="1"/>
</dbReference>
<accession>A0A3L9YU86</accession>
<gene>
    <name evidence="4" type="ORF">BXY75_2830</name>
</gene>
<dbReference type="InterPro" id="IPR002347">
    <property type="entry name" value="SDR_fam"/>
</dbReference>
<keyword evidence="2" id="KW-0560">Oxidoreductase</keyword>
<dbReference type="Proteomes" id="UP000271339">
    <property type="component" value="Unassembled WGS sequence"/>
</dbReference>